<name>A0A7W5ZK57_9BACT</name>
<feature type="domain" description="HTH LytTR-type" evidence="1">
    <location>
        <begin position="22"/>
        <end position="126"/>
    </location>
</feature>
<dbReference type="PROSITE" id="PS50930">
    <property type="entry name" value="HTH_LYTTR"/>
    <property type="match status" value="1"/>
</dbReference>
<gene>
    <name evidence="2" type="ORF">FHS57_002646</name>
</gene>
<dbReference type="Gene3D" id="2.40.50.1020">
    <property type="entry name" value="LytTr DNA-binding domain"/>
    <property type="match status" value="1"/>
</dbReference>
<dbReference type="PANTHER" id="PTHR37299">
    <property type="entry name" value="TRANSCRIPTIONAL REGULATOR-RELATED"/>
    <property type="match status" value="1"/>
</dbReference>
<evidence type="ECO:0000259" key="1">
    <source>
        <dbReference type="PROSITE" id="PS50930"/>
    </source>
</evidence>
<evidence type="ECO:0000313" key="2">
    <source>
        <dbReference type="EMBL" id="MBB3838640.1"/>
    </source>
</evidence>
<dbReference type="GO" id="GO:0003677">
    <property type="term" value="F:DNA binding"/>
    <property type="evidence" value="ECO:0007669"/>
    <property type="project" value="InterPro"/>
</dbReference>
<accession>A0A7W5ZK57</accession>
<comment type="caution">
    <text evidence="2">The sequence shown here is derived from an EMBL/GenBank/DDBJ whole genome shotgun (WGS) entry which is preliminary data.</text>
</comment>
<dbReference type="Pfam" id="PF04397">
    <property type="entry name" value="LytTR"/>
    <property type="match status" value="1"/>
</dbReference>
<evidence type="ECO:0000313" key="3">
    <source>
        <dbReference type="Proteomes" id="UP000541352"/>
    </source>
</evidence>
<proteinExistence type="predicted"/>
<sequence length="126" mass="14340">MNTQPLLTSFPTSSGTHSNNSIIIPNGTRQIVIPMSQLVCMEGSGNYAYIYTSDGRRYLVSKTLKSYADILDKTVFLRVHKSWIINLAFLQDYCEDDRSLRLQGGREIAISRRRIREVCPVLRRAA</sequence>
<reference evidence="2 3" key="1">
    <citation type="submission" date="2020-08" db="EMBL/GenBank/DDBJ databases">
        <title>Genomic Encyclopedia of Type Strains, Phase IV (KMG-IV): sequencing the most valuable type-strain genomes for metagenomic binning, comparative biology and taxonomic classification.</title>
        <authorList>
            <person name="Goeker M."/>
        </authorList>
    </citation>
    <scope>NUCLEOTIDE SEQUENCE [LARGE SCALE GENOMIC DNA]</scope>
    <source>
        <strain evidence="2 3">DSM 17976</strain>
    </source>
</reference>
<dbReference type="AlphaFoldDB" id="A0A7W5ZK57"/>
<protein>
    <submittedName>
        <fullName evidence="2">Two-component system LytT family response regulator</fullName>
    </submittedName>
</protein>
<dbReference type="EMBL" id="JACIBY010000005">
    <property type="protein sequence ID" value="MBB3838640.1"/>
    <property type="molecule type" value="Genomic_DNA"/>
</dbReference>
<dbReference type="PANTHER" id="PTHR37299:SF1">
    <property type="entry name" value="STAGE 0 SPORULATION PROTEIN A HOMOLOG"/>
    <property type="match status" value="1"/>
</dbReference>
<dbReference type="Proteomes" id="UP000541352">
    <property type="component" value="Unassembled WGS sequence"/>
</dbReference>
<dbReference type="InterPro" id="IPR046947">
    <property type="entry name" value="LytR-like"/>
</dbReference>
<keyword evidence="3" id="KW-1185">Reference proteome</keyword>
<organism evidence="2 3">
    <name type="scientific">Runella defluvii</name>
    <dbReference type="NCBI Taxonomy" id="370973"/>
    <lineage>
        <taxon>Bacteria</taxon>
        <taxon>Pseudomonadati</taxon>
        <taxon>Bacteroidota</taxon>
        <taxon>Cytophagia</taxon>
        <taxon>Cytophagales</taxon>
        <taxon>Spirosomataceae</taxon>
        <taxon>Runella</taxon>
    </lineage>
</organism>
<dbReference type="SMART" id="SM00850">
    <property type="entry name" value="LytTR"/>
    <property type="match status" value="1"/>
</dbReference>
<dbReference type="GO" id="GO:0000156">
    <property type="term" value="F:phosphorelay response regulator activity"/>
    <property type="evidence" value="ECO:0007669"/>
    <property type="project" value="InterPro"/>
</dbReference>
<dbReference type="InterPro" id="IPR007492">
    <property type="entry name" value="LytTR_DNA-bd_dom"/>
</dbReference>
<dbReference type="RefSeq" id="WP_183974276.1">
    <property type="nucleotide sequence ID" value="NZ_JACIBY010000005.1"/>
</dbReference>